<evidence type="ECO:0008006" key="5">
    <source>
        <dbReference type="Google" id="ProtNLM"/>
    </source>
</evidence>
<name>A0ABR7X3D4_9SPHI</name>
<proteinExistence type="predicted"/>
<keyword evidence="1" id="KW-0175">Coiled coil</keyword>
<evidence type="ECO:0000256" key="2">
    <source>
        <dbReference type="SAM" id="Phobius"/>
    </source>
</evidence>
<dbReference type="Proteomes" id="UP000618754">
    <property type="component" value="Unassembled WGS sequence"/>
</dbReference>
<keyword evidence="2" id="KW-1133">Transmembrane helix</keyword>
<keyword evidence="2" id="KW-0812">Transmembrane</keyword>
<dbReference type="RefSeq" id="WP_191174991.1">
    <property type="nucleotide sequence ID" value="NZ_JACWMW010000002.1"/>
</dbReference>
<sequence length="204" mass="23875">MEIKVQKKKAIEILEECRDKVFSDEFNQIAWKAETIEHLNEIFNTEDKGHKIDNFVFRSPFSKTNSPEYINYRKITAQKLIQSYIDIIKTHVDDAEVDEGNKFQQEIFQLNVDISRFQSENTQLQIKTQSLQNLNQTIEIELNVAKNKIKHLEENTVQLTGITLEKLWLLLKRLPIVQLWGLITGVFAVLGLIYWFGTLTIVHN</sequence>
<feature type="transmembrane region" description="Helical" evidence="2">
    <location>
        <begin position="176"/>
        <end position="197"/>
    </location>
</feature>
<feature type="coiled-coil region" evidence="1">
    <location>
        <begin position="128"/>
        <end position="155"/>
    </location>
</feature>
<keyword evidence="2" id="KW-0472">Membrane</keyword>
<protein>
    <recommendedName>
        <fullName evidence="5">DUF4349 domain-containing protein</fullName>
    </recommendedName>
</protein>
<gene>
    <name evidence="3" type="ORF">IDJ75_07375</name>
</gene>
<accession>A0ABR7X3D4</accession>
<organism evidence="3 4">
    <name type="scientific">Mucilaginibacter rigui</name>
    <dbReference type="NCBI Taxonomy" id="534635"/>
    <lineage>
        <taxon>Bacteria</taxon>
        <taxon>Pseudomonadati</taxon>
        <taxon>Bacteroidota</taxon>
        <taxon>Sphingobacteriia</taxon>
        <taxon>Sphingobacteriales</taxon>
        <taxon>Sphingobacteriaceae</taxon>
        <taxon>Mucilaginibacter</taxon>
    </lineage>
</organism>
<comment type="caution">
    <text evidence="3">The sequence shown here is derived from an EMBL/GenBank/DDBJ whole genome shotgun (WGS) entry which is preliminary data.</text>
</comment>
<evidence type="ECO:0000313" key="4">
    <source>
        <dbReference type="Proteomes" id="UP000618754"/>
    </source>
</evidence>
<evidence type="ECO:0000313" key="3">
    <source>
        <dbReference type="EMBL" id="MBD1385094.1"/>
    </source>
</evidence>
<keyword evidence="4" id="KW-1185">Reference proteome</keyword>
<evidence type="ECO:0000256" key="1">
    <source>
        <dbReference type="SAM" id="Coils"/>
    </source>
</evidence>
<reference evidence="3 4" key="1">
    <citation type="submission" date="2020-09" db="EMBL/GenBank/DDBJ databases">
        <title>Novel species of Mucilaginibacter isolated from a glacier on the Tibetan Plateau.</title>
        <authorList>
            <person name="Liu Q."/>
            <person name="Xin Y.-H."/>
        </authorList>
    </citation>
    <scope>NUCLEOTIDE SEQUENCE [LARGE SCALE GENOMIC DNA]</scope>
    <source>
        <strain evidence="3 4">CGMCC 1.13878</strain>
    </source>
</reference>
<dbReference type="EMBL" id="JACWMW010000002">
    <property type="protein sequence ID" value="MBD1385094.1"/>
    <property type="molecule type" value="Genomic_DNA"/>
</dbReference>